<feature type="domain" description="Transketolase-like pyrimidine-binding" evidence="9">
    <location>
        <begin position="394"/>
        <end position="575"/>
    </location>
</feature>
<name>A0A073IT47_9RHOB</name>
<evidence type="ECO:0000259" key="9">
    <source>
        <dbReference type="SMART" id="SM00861"/>
    </source>
</evidence>
<evidence type="ECO:0000256" key="6">
    <source>
        <dbReference type="ARBA" id="ARBA00023002"/>
    </source>
</evidence>
<dbReference type="Pfam" id="PF02779">
    <property type="entry name" value="Transket_pyr"/>
    <property type="match status" value="1"/>
</dbReference>
<reference evidence="10 11" key="1">
    <citation type="submission" date="2014-01" db="EMBL/GenBank/DDBJ databases">
        <title>Sulfitobacter donghicola JCM 14565 Genome Sequencing.</title>
        <authorList>
            <person name="Lai Q."/>
            <person name="Hong Z."/>
        </authorList>
    </citation>
    <scope>NUCLEOTIDE SEQUENCE [LARGE SCALE GENOMIC DNA]</scope>
    <source>
        <strain evidence="10 11">JCM 14565</strain>
    </source>
</reference>
<evidence type="ECO:0000256" key="8">
    <source>
        <dbReference type="ARBA" id="ARBA00030680"/>
    </source>
</evidence>
<comment type="function">
    <text evidence="2">E1 component of the 2-oxoglutarate dehydrogenase (OGDH) complex which catalyzes the decarboxylation of 2-oxoglutarate, the first step in the conversion of 2-oxoglutarate to succinyl-CoA and CO(2).</text>
</comment>
<comment type="subunit">
    <text evidence="3">Homodimer. Part of the 2-oxoglutarate dehydrogenase (OGDH) complex composed of E1 (2-oxoglutarate dehydrogenase), E2 (dihydrolipoamide succinyltransferase) and E3 (dihydrolipoamide dehydrogenase); the complex contains multiple copies of the three enzymatic components (E1, E2 and E3).</text>
</comment>
<dbReference type="Pfam" id="PF00676">
    <property type="entry name" value="E1_dh"/>
    <property type="match status" value="1"/>
</dbReference>
<evidence type="ECO:0000256" key="5">
    <source>
        <dbReference type="ARBA" id="ARBA00013321"/>
    </source>
</evidence>
<dbReference type="InterPro" id="IPR029061">
    <property type="entry name" value="THDP-binding"/>
</dbReference>
<dbReference type="Gene3D" id="3.40.50.970">
    <property type="match status" value="2"/>
</dbReference>
<keyword evidence="6" id="KW-0560">Oxidoreductase</keyword>
<dbReference type="InterPro" id="IPR033248">
    <property type="entry name" value="Transketolase_C"/>
</dbReference>
<dbReference type="Gene3D" id="3.40.50.920">
    <property type="match status" value="1"/>
</dbReference>
<gene>
    <name evidence="10" type="ORF">DSW25_15775</name>
</gene>
<accession>A0A073IT47</accession>
<dbReference type="CDD" id="cd02000">
    <property type="entry name" value="TPP_E1_PDC_ADC_BCADC"/>
    <property type="match status" value="1"/>
</dbReference>
<dbReference type="OrthoDB" id="7821727at2"/>
<dbReference type="AlphaFoldDB" id="A0A073IT47"/>
<evidence type="ECO:0000256" key="7">
    <source>
        <dbReference type="ARBA" id="ARBA00023052"/>
    </source>
</evidence>
<evidence type="ECO:0000313" key="11">
    <source>
        <dbReference type="Proteomes" id="UP000027734"/>
    </source>
</evidence>
<keyword evidence="7" id="KW-0786">Thiamine pyrophosphate</keyword>
<organism evidence="10 11">
    <name type="scientific">Sulfitobacter donghicola DSW-25 = KCTC 12864 = JCM 14565</name>
    <dbReference type="NCBI Taxonomy" id="1300350"/>
    <lineage>
        <taxon>Bacteria</taxon>
        <taxon>Pseudomonadati</taxon>
        <taxon>Pseudomonadota</taxon>
        <taxon>Alphaproteobacteria</taxon>
        <taxon>Rhodobacterales</taxon>
        <taxon>Roseobacteraceae</taxon>
        <taxon>Sulfitobacter</taxon>
    </lineage>
</organism>
<evidence type="ECO:0000256" key="1">
    <source>
        <dbReference type="ARBA" id="ARBA00001964"/>
    </source>
</evidence>
<dbReference type="GO" id="GO:0009083">
    <property type="term" value="P:branched-chain amino acid catabolic process"/>
    <property type="evidence" value="ECO:0007669"/>
    <property type="project" value="TreeGrafter"/>
</dbReference>
<comment type="caution">
    <text evidence="10">The sequence shown here is derived from an EMBL/GenBank/DDBJ whole genome shotgun (WGS) entry which is preliminary data.</text>
</comment>
<dbReference type="SUPFAM" id="SSF52518">
    <property type="entry name" value="Thiamin diphosphate-binding fold (THDP-binding)"/>
    <property type="match status" value="2"/>
</dbReference>
<keyword evidence="11" id="KW-1185">Reference proteome</keyword>
<dbReference type="PANTHER" id="PTHR42980:SF1">
    <property type="entry name" value="2-OXOISOVALERATE DEHYDROGENASE SUBUNIT BETA, MITOCHONDRIAL"/>
    <property type="match status" value="1"/>
</dbReference>
<evidence type="ECO:0000256" key="3">
    <source>
        <dbReference type="ARBA" id="ARBA00011301"/>
    </source>
</evidence>
<dbReference type="eggNOG" id="COG1071">
    <property type="taxonomic scope" value="Bacteria"/>
</dbReference>
<dbReference type="GO" id="GO:0003863">
    <property type="term" value="F:branched-chain 2-oxo acid dehydrogenase activity"/>
    <property type="evidence" value="ECO:0007669"/>
    <property type="project" value="UniProtKB-EC"/>
</dbReference>
<evidence type="ECO:0000256" key="4">
    <source>
        <dbReference type="ARBA" id="ARBA00012277"/>
    </source>
</evidence>
<dbReference type="Proteomes" id="UP000027734">
    <property type="component" value="Unassembled WGS sequence"/>
</dbReference>
<proteinExistence type="predicted"/>
<evidence type="ECO:0000313" key="10">
    <source>
        <dbReference type="EMBL" id="KEJ88542.1"/>
    </source>
</evidence>
<sequence>MDRAAIVHENFLRRLSCGDLPVGGLPDPEISKTKLNEIFRSQVLSRQLDRTSRKMQASGKGFYTIGSSGHEGMAAVAESLRPTDMAFLHYRDAAFQIQRANQVAGQTPVWDMLLSFRAAASDPISGGRHKVLGSKALNIPPQTSTIASHLPKAVGAAYSLGLARRKTPEHQLLPEDSIVMCSFGDASSNHSTAQGAINTACWTSFQSVPLPLLFVCEDNGIGISVPTPRGWVAANFANRPGLKYFSCNGLDMAQTLQVSQAAADYVRRTRKPAFLHITTVRLYGHAGSDVEMTYRDKAAIEAGEANDPLLHSARILRDSDASTLVQCIDIYNETEATCNRVAEEVMAQGTLVTAQEVMASIVPPLRECTPSNGPAPDARMALFGNDIKQMSDPQPMSRLIGWALADLMLEHEEIIVAGEDVGRKGGVYGVTQKLQNRFGPDRVIDTLLDEQSILGLAIGMGHNGFVPIPEIQFLAYLHNAEDQLRGEAATLSFFSDGQYTNPMVLRIAGLGYQKGFGGHFHNDNSLAVLRDIPGVIIACPSNGADAAMMLREAVRLAREEQRVVVFIEPIALYPMRDLHDTGDGQWLTSYPAPDRRIAVGEIGVDGEGQDLAIISYANGYYLSTQAKAAIEESGIKTRVIDMRWLAPLPAEALIEATKGCKNILIVDECRRTGSQSEGLMALFMEAGHTRVSRVTAQDSFIPTGPAYAATLPSTEEIIAAAKTLVSS</sequence>
<dbReference type="SUPFAM" id="SSF52922">
    <property type="entry name" value="TK C-terminal domain-like"/>
    <property type="match status" value="1"/>
</dbReference>
<dbReference type="eggNOG" id="COG0022">
    <property type="taxonomic scope" value="Bacteria"/>
</dbReference>
<dbReference type="RefSeq" id="WP_025060591.1">
    <property type="nucleotide sequence ID" value="NZ_JAMC01000006.1"/>
</dbReference>
<dbReference type="InterPro" id="IPR005475">
    <property type="entry name" value="Transketolase-like_Pyr-bd"/>
</dbReference>
<dbReference type="EMBL" id="JAMC01000006">
    <property type="protein sequence ID" value="KEJ88542.1"/>
    <property type="molecule type" value="Genomic_DNA"/>
</dbReference>
<dbReference type="InterPro" id="IPR009014">
    <property type="entry name" value="Transketo_C/PFOR_II"/>
</dbReference>
<dbReference type="Pfam" id="PF02780">
    <property type="entry name" value="Transketolase_C"/>
    <property type="match status" value="1"/>
</dbReference>
<dbReference type="STRING" id="1300350.Z948_3321"/>
<evidence type="ECO:0000256" key="2">
    <source>
        <dbReference type="ARBA" id="ARBA00003906"/>
    </source>
</evidence>
<dbReference type="EC" id="1.2.4.4" evidence="4"/>
<dbReference type="PANTHER" id="PTHR42980">
    <property type="entry name" value="2-OXOISOVALERATE DEHYDROGENASE SUBUNIT BETA-RELATED"/>
    <property type="match status" value="1"/>
</dbReference>
<dbReference type="InterPro" id="IPR001017">
    <property type="entry name" value="DH_E1"/>
</dbReference>
<comment type="cofactor">
    <cofactor evidence="1">
        <name>thiamine diphosphate</name>
        <dbReference type="ChEBI" id="CHEBI:58937"/>
    </cofactor>
</comment>
<dbReference type="SMART" id="SM00861">
    <property type="entry name" value="Transket_pyr"/>
    <property type="match status" value="1"/>
</dbReference>
<protein>
    <recommendedName>
        <fullName evidence="5">2-oxoglutarate dehydrogenase E1 component</fullName>
        <ecNumber evidence="4">1.2.4.4</ecNumber>
    </recommendedName>
    <alternativeName>
        <fullName evidence="8">Alpha-ketoglutarate dehydrogenase</fullName>
    </alternativeName>
</protein>
<dbReference type="GO" id="GO:0007584">
    <property type="term" value="P:response to nutrient"/>
    <property type="evidence" value="ECO:0007669"/>
    <property type="project" value="TreeGrafter"/>
</dbReference>